<evidence type="ECO:0000313" key="2">
    <source>
        <dbReference type="Proteomes" id="UP000238565"/>
    </source>
</evidence>
<gene>
    <name evidence="1" type="ORF">C3729_03910</name>
</gene>
<dbReference type="EMBL" id="PTPZ01000002">
    <property type="protein sequence ID" value="PPZ92133.1"/>
    <property type="molecule type" value="Genomic_DNA"/>
</dbReference>
<dbReference type="AlphaFoldDB" id="A0A2S7I6F5"/>
<proteinExistence type="predicted"/>
<organism evidence="1 2">
    <name type="scientific">Cloacibacterium normanense</name>
    <dbReference type="NCBI Taxonomy" id="237258"/>
    <lineage>
        <taxon>Bacteria</taxon>
        <taxon>Pseudomonadati</taxon>
        <taxon>Bacteroidota</taxon>
        <taxon>Flavobacteriia</taxon>
        <taxon>Flavobacteriales</taxon>
        <taxon>Weeksellaceae</taxon>
    </lineage>
</organism>
<reference evidence="1 2" key="1">
    <citation type="submission" date="2018-02" db="EMBL/GenBank/DDBJ databases">
        <title>Draft genome sequence of bacterial isolates from marine environment.</title>
        <authorList>
            <person name="Singh S.K."/>
            <person name="Hill R."/>
            <person name="Major S."/>
            <person name="Cai H."/>
            <person name="Li Y."/>
        </authorList>
    </citation>
    <scope>NUCLEOTIDE SEQUENCE [LARGE SCALE GENOMIC DNA]</scope>
    <source>
        <strain evidence="1 2">IMET F</strain>
    </source>
</reference>
<comment type="caution">
    <text evidence="1">The sequence shown here is derived from an EMBL/GenBank/DDBJ whole genome shotgun (WGS) entry which is preliminary data.</text>
</comment>
<evidence type="ECO:0000313" key="1">
    <source>
        <dbReference type="EMBL" id="PPZ92133.1"/>
    </source>
</evidence>
<accession>A0A2S7I6F5</accession>
<dbReference type="RefSeq" id="WP_104792960.1">
    <property type="nucleotide sequence ID" value="NZ_PTPZ01000002.1"/>
</dbReference>
<sequence>MKAIKVLITKFVDNSQPGWVECEFLDINNKKHIFQDKVPIITTEYLDEESIYPKKGFLGCEILEELVFDEKKALKVTTEKPWDIETYEGFNEFYVFPNQIIDINI</sequence>
<protein>
    <submittedName>
        <fullName evidence="1">Uncharacterized protein</fullName>
    </submittedName>
</protein>
<dbReference type="Proteomes" id="UP000238565">
    <property type="component" value="Unassembled WGS sequence"/>
</dbReference>
<name>A0A2S7I6F5_9FLAO</name>